<dbReference type="Proteomes" id="UP001392437">
    <property type="component" value="Unassembled WGS sequence"/>
</dbReference>
<dbReference type="Gene3D" id="1.20.1250.20">
    <property type="entry name" value="MFS general substrate transporter like domains"/>
    <property type="match status" value="1"/>
</dbReference>
<protein>
    <submittedName>
        <fullName evidence="10">General substrate transporter</fullName>
    </submittedName>
</protein>
<feature type="transmembrane region" description="Helical" evidence="8">
    <location>
        <begin position="73"/>
        <end position="93"/>
    </location>
</feature>
<dbReference type="PANTHER" id="PTHR48022">
    <property type="entry name" value="PLASTIDIC GLUCOSE TRANSPORTER 4"/>
    <property type="match status" value="1"/>
</dbReference>
<keyword evidence="6 8" id="KW-0472">Membrane</keyword>
<name>A0AAW0QFJ5_9PEZI</name>
<evidence type="ECO:0000256" key="4">
    <source>
        <dbReference type="ARBA" id="ARBA00022692"/>
    </source>
</evidence>
<comment type="caution">
    <text evidence="10">The sequence shown here is derived from an EMBL/GenBank/DDBJ whole genome shotgun (WGS) entry which is preliminary data.</text>
</comment>
<feature type="transmembrane region" description="Helical" evidence="8">
    <location>
        <begin position="193"/>
        <end position="215"/>
    </location>
</feature>
<keyword evidence="11" id="KW-1185">Reference proteome</keyword>
<feature type="transmembrane region" description="Helical" evidence="8">
    <location>
        <begin position="283"/>
        <end position="301"/>
    </location>
</feature>
<dbReference type="Pfam" id="PF00083">
    <property type="entry name" value="Sugar_tr"/>
    <property type="match status" value="1"/>
</dbReference>
<dbReference type="InterPro" id="IPR050360">
    <property type="entry name" value="MFS_Sugar_Transporters"/>
</dbReference>
<gene>
    <name evidence="10" type="ORF">PG999_010357</name>
</gene>
<dbReference type="GO" id="GO:0005351">
    <property type="term" value="F:carbohydrate:proton symporter activity"/>
    <property type="evidence" value="ECO:0007669"/>
    <property type="project" value="TreeGrafter"/>
</dbReference>
<feature type="transmembrane region" description="Helical" evidence="8">
    <location>
        <begin position="345"/>
        <end position="367"/>
    </location>
</feature>
<keyword evidence="4 8" id="KW-0812">Transmembrane</keyword>
<reference evidence="10 11" key="1">
    <citation type="submission" date="2023-01" db="EMBL/GenBank/DDBJ databases">
        <title>Analysis of 21 Apiospora genomes using comparative genomics revels a genus with tremendous synthesis potential of carbohydrate active enzymes and secondary metabolites.</title>
        <authorList>
            <person name="Sorensen T."/>
        </authorList>
    </citation>
    <scope>NUCLEOTIDE SEQUENCE [LARGE SCALE GENOMIC DNA]</scope>
    <source>
        <strain evidence="10 11">CBS 117206</strain>
    </source>
</reference>
<dbReference type="InterPro" id="IPR020846">
    <property type="entry name" value="MFS_dom"/>
</dbReference>
<dbReference type="PRINTS" id="PR00171">
    <property type="entry name" value="SUGRTRNSPORT"/>
</dbReference>
<organism evidence="10 11">
    <name type="scientific">Apiospora kogelbergensis</name>
    <dbReference type="NCBI Taxonomy" id="1337665"/>
    <lineage>
        <taxon>Eukaryota</taxon>
        <taxon>Fungi</taxon>
        <taxon>Dikarya</taxon>
        <taxon>Ascomycota</taxon>
        <taxon>Pezizomycotina</taxon>
        <taxon>Sordariomycetes</taxon>
        <taxon>Xylariomycetidae</taxon>
        <taxon>Amphisphaeriales</taxon>
        <taxon>Apiosporaceae</taxon>
        <taxon>Apiospora</taxon>
    </lineage>
</organism>
<feature type="transmembrane region" description="Helical" evidence="8">
    <location>
        <begin position="307"/>
        <end position="333"/>
    </location>
</feature>
<feature type="domain" description="Major facilitator superfamily (MFS) profile" evidence="9">
    <location>
        <begin position="27"/>
        <end position="471"/>
    </location>
</feature>
<dbReference type="NCBIfam" id="TIGR00879">
    <property type="entry name" value="SP"/>
    <property type="match status" value="1"/>
</dbReference>
<sequence length="523" mass="57710">MSSNPAPGYHGIVHRLASSFNFRLAYSCGLITLSQLNFGMDQGAFANTQAMPAFVRKFGVHDARTGGHKLEPYFLSLLNSLPYIGFAFGLVLGNAISAMWGRRRCFLVMTAWAITGATILVSSRNRWQMMAGRIVATVYIGMELAVVPVLQSELVPGPVRGFVVATYQSSLLCGQLIQALVCRGTSTLEGDQSWLIPFGLLFVVPVLLLCGVWYLPESPRWLLQKDRPEEAMANLRLLREGRFSDAEIESEFERYKATINDTVEQGRFREIFEGRMAVNLKRTLIVIGTNIFLQLTGQNFASIYGTYFIGSIGVVNPFTITSINTSVNIFMTLVTQCLTDRVGRIPLMLAGATIQTGALFTMGGLGTNSDPSFSIKMGIVIMVTIFGIGFQLGWAPLSHVIAAEVPTQRLRDKTYAVGSVFNIALQFLISFSIPYLINVEYVGLGSKVGFIFGSAAFGAALFTWFCIPECSGRTLEEIDQLFLRRTPIRQFKEAGRLLHEEAMAEEALEVMEEPYKSSHKGIP</sequence>
<evidence type="ECO:0000313" key="11">
    <source>
        <dbReference type="Proteomes" id="UP001392437"/>
    </source>
</evidence>
<evidence type="ECO:0000256" key="5">
    <source>
        <dbReference type="ARBA" id="ARBA00022989"/>
    </source>
</evidence>
<evidence type="ECO:0000256" key="2">
    <source>
        <dbReference type="ARBA" id="ARBA00010992"/>
    </source>
</evidence>
<feature type="transmembrane region" description="Helical" evidence="8">
    <location>
        <begin position="130"/>
        <end position="150"/>
    </location>
</feature>
<dbReference type="PANTHER" id="PTHR48022:SF10">
    <property type="entry name" value="MAJOR FACILITATOR SUPERFAMILY (MFS) PROFILE DOMAIN-CONTAINING PROTEIN"/>
    <property type="match status" value="1"/>
</dbReference>
<evidence type="ECO:0000256" key="6">
    <source>
        <dbReference type="ARBA" id="ARBA00023136"/>
    </source>
</evidence>
<evidence type="ECO:0000259" key="9">
    <source>
        <dbReference type="PROSITE" id="PS50850"/>
    </source>
</evidence>
<evidence type="ECO:0000313" key="10">
    <source>
        <dbReference type="EMBL" id="KAK8099983.1"/>
    </source>
</evidence>
<keyword evidence="3 7" id="KW-0813">Transport</keyword>
<proteinExistence type="inferred from homology"/>
<feature type="transmembrane region" description="Helical" evidence="8">
    <location>
        <begin position="415"/>
        <end position="437"/>
    </location>
</feature>
<dbReference type="PROSITE" id="PS50850">
    <property type="entry name" value="MFS"/>
    <property type="match status" value="1"/>
</dbReference>
<evidence type="ECO:0000256" key="7">
    <source>
        <dbReference type="RuleBase" id="RU003346"/>
    </source>
</evidence>
<dbReference type="InterPro" id="IPR005828">
    <property type="entry name" value="MFS_sugar_transport-like"/>
</dbReference>
<evidence type="ECO:0000256" key="8">
    <source>
        <dbReference type="SAM" id="Phobius"/>
    </source>
</evidence>
<accession>A0AAW0QFJ5</accession>
<dbReference type="EMBL" id="JAQQWP010000009">
    <property type="protein sequence ID" value="KAK8099983.1"/>
    <property type="molecule type" value="Genomic_DNA"/>
</dbReference>
<dbReference type="GO" id="GO:0016020">
    <property type="term" value="C:membrane"/>
    <property type="evidence" value="ECO:0007669"/>
    <property type="project" value="UniProtKB-SubCell"/>
</dbReference>
<feature type="transmembrane region" description="Helical" evidence="8">
    <location>
        <begin position="105"/>
        <end position="124"/>
    </location>
</feature>
<evidence type="ECO:0000256" key="1">
    <source>
        <dbReference type="ARBA" id="ARBA00004141"/>
    </source>
</evidence>
<evidence type="ECO:0000256" key="3">
    <source>
        <dbReference type="ARBA" id="ARBA00022448"/>
    </source>
</evidence>
<dbReference type="InterPro" id="IPR036259">
    <property type="entry name" value="MFS_trans_sf"/>
</dbReference>
<dbReference type="SUPFAM" id="SSF103473">
    <property type="entry name" value="MFS general substrate transporter"/>
    <property type="match status" value="1"/>
</dbReference>
<feature type="transmembrane region" description="Helical" evidence="8">
    <location>
        <begin position="373"/>
        <end position="394"/>
    </location>
</feature>
<feature type="transmembrane region" description="Helical" evidence="8">
    <location>
        <begin position="449"/>
        <end position="467"/>
    </location>
</feature>
<dbReference type="InterPro" id="IPR003663">
    <property type="entry name" value="Sugar/inositol_transpt"/>
</dbReference>
<keyword evidence="5 8" id="KW-1133">Transmembrane helix</keyword>
<comment type="subcellular location">
    <subcellularLocation>
        <location evidence="1">Membrane</location>
        <topology evidence="1">Multi-pass membrane protein</topology>
    </subcellularLocation>
</comment>
<comment type="similarity">
    <text evidence="2 7">Belongs to the major facilitator superfamily. Sugar transporter (TC 2.A.1.1) family.</text>
</comment>
<dbReference type="AlphaFoldDB" id="A0AAW0QFJ5"/>